<proteinExistence type="predicted"/>
<dbReference type="GO" id="GO:0045814">
    <property type="term" value="P:negative regulation of gene expression, epigenetic"/>
    <property type="evidence" value="ECO:0007669"/>
    <property type="project" value="TreeGrafter"/>
</dbReference>
<sequence length="854" mass="96756">MTAQKTAPVKKIESVDVFTKIQQFGVFQTIQYLYICLSLLMVSMTHVNYVFVAEHVNYRCRMPECEDGNQNLTIPSWWPEDVDSKCYKPMLKGPTDIFSNQTCTNTSFTGVIEECQEWIYENYDSIVAELNLACQSLKINFVGGVHNTGMIVSMMFTGWLADKMGRKPTMIICAVGASVGLFKLFVTDYYPYIALEFLEAVMGAGLYTVAVVLMIEVGGNSKRVLTGIIFSYAVYVGEIVFAFLAMSLKYWKWLVLVVYAPMMLFVLYIFLVKESTRWQMLRGRMEEARKTLKIIVKVNKIEMDEAEIDGTSDEDLRLMFDVVEEKEKEDFKVILGSKEMMTRLTVTSFCLFTSSFLYYGALVHCVLLPGDKYVNFILSALTSFPGEMIAYYTFNKFGRKLTMQFGYLVSATFLIAQNYSPDSLSWLKVLFFLLSKLGVVICFTGVYTYSMELFPTSVRGTLFGIGNTAARIGGVLAPLTPLLGKGLYATKKYDQGDVILEEDPLVSCQFSWNAAYRYLACDHCMRPLETPERNVRRLSCKPDIILPYSDSCETNLESMSMCDHCGTQYCSEECRQRAYGTYHRLLCHDTSDAQHPIVVLVEAWKQMHYPPETTSIMLLVRILAYITQSPDPSAAAAKVKQFCHRTVNEDAELVHKLLGEQFTDQLNTLRELTINVISGEHIQQFLTPEGFCTLMALVGTNGQGIGTSPLAMWVNAVQELTMSDDERQQLDLFIDKLYQYVEEESGTFLNTEGSGLFQLQSACNHSCAPNAESTFPYGNHRVQLKALKPIMPGEEICISYLDECALQRSRHSRQKELAQNYLFVCWCERCSLQSSQPDCTSEEDMSDEEIDADD</sequence>
<evidence type="ECO:0000256" key="16">
    <source>
        <dbReference type="ARBA" id="ARBA00047545"/>
    </source>
</evidence>
<evidence type="ECO:0000256" key="19">
    <source>
        <dbReference type="ARBA" id="ARBA00049768"/>
    </source>
</evidence>
<feature type="transmembrane region" description="Helical" evidence="23">
    <location>
        <begin position="426"/>
        <end position="449"/>
    </location>
</feature>
<dbReference type="GO" id="GO:0140955">
    <property type="term" value="F:histone H3K36 trimethyltransferase activity"/>
    <property type="evidence" value="ECO:0007669"/>
    <property type="project" value="UniProtKB-EC"/>
</dbReference>
<dbReference type="PANTHER" id="PTHR46402">
    <property type="entry name" value="SET AND MYND DOMAIN-CONTAINING PROTEIN 5"/>
    <property type="match status" value="1"/>
</dbReference>
<feature type="transmembrane region" description="Helical" evidence="23">
    <location>
        <begin position="341"/>
        <end position="361"/>
    </location>
</feature>
<feature type="transmembrane region" description="Helical" evidence="23">
    <location>
        <begin position="373"/>
        <end position="394"/>
    </location>
</feature>
<dbReference type="Pfam" id="PF00856">
    <property type="entry name" value="SET"/>
    <property type="match status" value="1"/>
</dbReference>
<feature type="compositionally biased region" description="Acidic residues" evidence="22">
    <location>
        <begin position="840"/>
        <end position="854"/>
    </location>
</feature>
<keyword evidence="7" id="KW-0949">S-adenosyl-L-methionine</keyword>
<dbReference type="SUPFAM" id="SSF82199">
    <property type="entry name" value="SET domain"/>
    <property type="match status" value="1"/>
</dbReference>
<evidence type="ECO:0000256" key="23">
    <source>
        <dbReference type="SAM" id="Phobius"/>
    </source>
</evidence>
<reference evidence="25" key="1">
    <citation type="submission" date="2021-12" db="EMBL/GenBank/DDBJ databases">
        <authorList>
            <person name="King R."/>
        </authorList>
    </citation>
    <scope>NUCLEOTIDE SEQUENCE</scope>
</reference>
<evidence type="ECO:0000256" key="12">
    <source>
        <dbReference type="ARBA" id="ARBA00022989"/>
    </source>
</evidence>
<keyword evidence="6" id="KW-0808">Transferase</keyword>
<evidence type="ECO:0000313" key="25">
    <source>
        <dbReference type="EMBL" id="CAD0201685.1"/>
    </source>
</evidence>
<dbReference type="Gene3D" id="2.170.270.10">
    <property type="entry name" value="SET domain"/>
    <property type="match status" value="1"/>
</dbReference>
<feature type="transmembrane region" description="Helical" evidence="23">
    <location>
        <begin position="250"/>
        <end position="272"/>
    </location>
</feature>
<dbReference type="Gene3D" id="1.20.1250.20">
    <property type="entry name" value="MFS general substrate transporter like domains"/>
    <property type="match status" value="1"/>
</dbReference>
<dbReference type="SMART" id="SM00317">
    <property type="entry name" value="SET"/>
    <property type="match status" value="1"/>
</dbReference>
<evidence type="ECO:0000256" key="20">
    <source>
        <dbReference type="ARBA" id="ARBA00049789"/>
    </source>
</evidence>
<dbReference type="AlphaFoldDB" id="A0A9N8L1X7"/>
<evidence type="ECO:0000256" key="11">
    <source>
        <dbReference type="ARBA" id="ARBA00022833"/>
    </source>
</evidence>
<evidence type="ECO:0000313" key="26">
    <source>
        <dbReference type="Proteomes" id="UP001154114"/>
    </source>
</evidence>
<evidence type="ECO:0000256" key="7">
    <source>
        <dbReference type="ARBA" id="ARBA00022691"/>
    </source>
</evidence>
<evidence type="ECO:0000256" key="18">
    <source>
        <dbReference type="ARBA" id="ARBA00049497"/>
    </source>
</evidence>
<comment type="subcellular location">
    <subcellularLocation>
        <location evidence="2">Cytoplasm</location>
    </subcellularLocation>
    <subcellularLocation>
        <location evidence="1">Membrane</location>
        <topology evidence="1">Multi-pass membrane protein</topology>
    </subcellularLocation>
</comment>
<dbReference type="InterPro" id="IPR001214">
    <property type="entry name" value="SET_dom"/>
</dbReference>
<dbReference type="GO" id="GO:0140943">
    <property type="term" value="F:histone H4K20 trimethyltransferase activity"/>
    <property type="evidence" value="ECO:0007669"/>
    <property type="project" value="UniProtKB-EC"/>
</dbReference>
<dbReference type="InterPro" id="IPR044422">
    <property type="entry name" value="SMYD5_SET"/>
</dbReference>
<feature type="domain" description="SET" evidence="24">
    <location>
        <begin position="473"/>
        <end position="807"/>
    </location>
</feature>
<dbReference type="Proteomes" id="UP001154114">
    <property type="component" value="Chromosome 15"/>
</dbReference>
<keyword evidence="5" id="KW-0489">Methyltransferase</keyword>
<evidence type="ECO:0000256" key="13">
    <source>
        <dbReference type="ARBA" id="ARBA00023136"/>
    </source>
</evidence>
<evidence type="ECO:0000256" key="17">
    <source>
        <dbReference type="ARBA" id="ARBA00048081"/>
    </source>
</evidence>
<dbReference type="PANTHER" id="PTHR46402:SF2">
    <property type="entry name" value="HISTONE-LYSINE N-TRIMETHYLTRANSFERASE SMYD5"/>
    <property type="match status" value="1"/>
</dbReference>
<evidence type="ECO:0000256" key="5">
    <source>
        <dbReference type="ARBA" id="ARBA00022603"/>
    </source>
</evidence>
<dbReference type="PROSITE" id="PS00216">
    <property type="entry name" value="SUGAR_TRANSPORT_1"/>
    <property type="match status" value="1"/>
</dbReference>
<gene>
    <name evidence="25" type="ORF">CINC_LOCUS3357</name>
</gene>
<protein>
    <recommendedName>
        <fullName evidence="19">Protein-lysine N-trimethyltransferase SMYD5</fullName>
        <ecNumber evidence="3">2.1.1.359</ecNumber>
        <ecNumber evidence="14">2.1.1.372</ecNumber>
    </recommendedName>
    <alternativeName>
        <fullName evidence="15">SET and MYND domain-containing protein 5</fullName>
    </alternativeName>
    <alternativeName>
        <fullName evidence="20">[histone H3]-lysine20 N-trimethyltransferase SMYD5</fullName>
    </alternativeName>
    <alternativeName>
        <fullName evidence="21">[histone H4]-lysine36 N-trimethyltransferase SMYD5</fullName>
    </alternativeName>
</protein>
<dbReference type="GO" id="GO:0022857">
    <property type="term" value="F:transmembrane transporter activity"/>
    <property type="evidence" value="ECO:0007669"/>
    <property type="project" value="InterPro"/>
</dbReference>
<evidence type="ECO:0000256" key="6">
    <source>
        <dbReference type="ARBA" id="ARBA00022679"/>
    </source>
</evidence>
<comment type="catalytic activity">
    <reaction evidence="18">
        <text>L-lysyl-[protein] + 3 S-adenosyl-L-methionine = N(6),N(6),N(6)-trimethyl-L-lysyl-[protein] + 3 S-adenosyl-L-homocysteine + 3 H(+)</text>
        <dbReference type="Rhea" id="RHEA:54192"/>
        <dbReference type="Rhea" id="RHEA-COMP:9752"/>
        <dbReference type="Rhea" id="RHEA-COMP:13826"/>
        <dbReference type="ChEBI" id="CHEBI:15378"/>
        <dbReference type="ChEBI" id="CHEBI:29969"/>
        <dbReference type="ChEBI" id="CHEBI:57856"/>
        <dbReference type="ChEBI" id="CHEBI:59789"/>
        <dbReference type="ChEBI" id="CHEBI:61961"/>
    </reaction>
    <physiologicalReaction direction="left-to-right" evidence="18">
        <dbReference type="Rhea" id="RHEA:54193"/>
    </physiologicalReaction>
</comment>
<dbReference type="InterPro" id="IPR046341">
    <property type="entry name" value="SET_dom_sf"/>
</dbReference>
<dbReference type="EMBL" id="LR824018">
    <property type="protein sequence ID" value="CAD0201685.1"/>
    <property type="molecule type" value="Genomic_DNA"/>
</dbReference>
<dbReference type="CDD" id="cd10521">
    <property type="entry name" value="SET_SMYD5"/>
    <property type="match status" value="1"/>
</dbReference>
<dbReference type="GO" id="GO:0016020">
    <property type="term" value="C:membrane"/>
    <property type="evidence" value="ECO:0007669"/>
    <property type="project" value="UniProtKB-SubCell"/>
</dbReference>
<accession>A0A9N8L1X7</accession>
<dbReference type="Pfam" id="PF07690">
    <property type="entry name" value="MFS_1"/>
    <property type="match status" value="1"/>
</dbReference>
<evidence type="ECO:0000256" key="14">
    <source>
        <dbReference type="ARBA" id="ARBA00024057"/>
    </source>
</evidence>
<keyword evidence="12 23" id="KW-1133">Transmembrane helix</keyword>
<keyword evidence="8 23" id="KW-0812">Transmembrane</keyword>
<keyword evidence="10" id="KW-0863">Zinc-finger</keyword>
<keyword evidence="26" id="KW-1185">Reference proteome</keyword>
<evidence type="ECO:0000256" key="8">
    <source>
        <dbReference type="ARBA" id="ARBA00022692"/>
    </source>
</evidence>
<evidence type="ECO:0000259" key="24">
    <source>
        <dbReference type="SMART" id="SM00317"/>
    </source>
</evidence>
<evidence type="ECO:0000256" key="4">
    <source>
        <dbReference type="ARBA" id="ARBA00022490"/>
    </source>
</evidence>
<evidence type="ECO:0000256" key="2">
    <source>
        <dbReference type="ARBA" id="ARBA00004496"/>
    </source>
</evidence>
<evidence type="ECO:0000256" key="9">
    <source>
        <dbReference type="ARBA" id="ARBA00022723"/>
    </source>
</evidence>
<dbReference type="InterPro" id="IPR005829">
    <property type="entry name" value="Sugar_transporter_CS"/>
</dbReference>
<feature type="transmembrane region" description="Helical" evidence="23">
    <location>
        <begin position="224"/>
        <end position="244"/>
    </location>
</feature>
<evidence type="ECO:0000256" key="15">
    <source>
        <dbReference type="ARBA" id="ARBA00033038"/>
    </source>
</evidence>
<feature type="region of interest" description="Disordered" evidence="22">
    <location>
        <begin position="834"/>
        <end position="854"/>
    </location>
</feature>
<feature type="transmembrane region" description="Helical" evidence="23">
    <location>
        <begin position="192"/>
        <end position="215"/>
    </location>
</feature>
<evidence type="ECO:0000256" key="21">
    <source>
        <dbReference type="ARBA" id="ARBA00049806"/>
    </source>
</evidence>
<dbReference type="EC" id="2.1.1.372" evidence="14"/>
<evidence type="ECO:0000256" key="10">
    <source>
        <dbReference type="ARBA" id="ARBA00022771"/>
    </source>
</evidence>
<comment type="catalytic activity">
    <reaction evidence="17">
        <text>L-lysyl(20)-[histone H4] + 3 S-adenosyl-L-methionine = N(6),N(6),N(6)-trimethyl-L-lysyl(20)-[histone H4] + 3 S-adenosyl-L-homocysteine + 3 H(+)</text>
        <dbReference type="Rhea" id="RHEA:64456"/>
        <dbReference type="Rhea" id="RHEA-COMP:15554"/>
        <dbReference type="Rhea" id="RHEA-COMP:15998"/>
        <dbReference type="ChEBI" id="CHEBI:15378"/>
        <dbReference type="ChEBI" id="CHEBI:29969"/>
        <dbReference type="ChEBI" id="CHEBI:57856"/>
        <dbReference type="ChEBI" id="CHEBI:59789"/>
        <dbReference type="ChEBI" id="CHEBI:61961"/>
        <dbReference type="EC" id="2.1.1.372"/>
    </reaction>
</comment>
<feature type="transmembrane region" description="Helical" evidence="23">
    <location>
        <begin position="32"/>
        <end position="52"/>
    </location>
</feature>
<dbReference type="GO" id="GO:0032259">
    <property type="term" value="P:methylation"/>
    <property type="evidence" value="ECO:0007669"/>
    <property type="project" value="UniProtKB-KW"/>
</dbReference>
<dbReference type="GO" id="GO:0005737">
    <property type="term" value="C:cytoplasm"/>
    <property type="evidence" value="ECO:0007669"/>
    <property type="project" value="UniProtKB-SubCell"/>
</dbReference>
<evidence type="ECO:0000256" key="3">
    <source>
        <dbReference type="ARBA" id="ARBA00012178"/>
    </source>
</evidence>
<evidence type="ECO:0000256" key="22">
    <source>
        <dbReference type="SAM" id="MobiDB-lite"/>
    </source>
</evidence>
<evidence type="ECO:0000256" key="1">
    <source>
        <dbReference type="ARBA" id="ARBA00004141"/>
    </source>
</evidence>
<dbReference type="SUPFAM" id="SSF103473">
    <property type="entry name" value="MFS general substrate transporter"/>
    <property type="match status" value="1"/>
</dbReference>
<dbReference type="OrthoDB" id="438641at2759"/>
<feature type="transmembrane region" description="Helical" evidence="23">
    <location>
        <begin position="169"/>
        <end position="186"/>
    </location>
</feature>
<dbReference type="Gene3D" id="1.10.220.160">
    <property type="match status" value="1"/>
</dbReference>
<dbReference type="EC" id="2.1.1.359" evidence="3"/>
<dbReference type="GO" id="GO:0008270">
    <property type="term" value="F:zinc ion binding"/>
    <property type="evidence" value="ECO:0007669"/>
    <property type="project" value="UniProtKB-KW"/>
</dbReference>
<dbReference type="Gene3D" id="6.10.140.2220">
    <property type="match status" value="1"/>
</dbReference>
<keyword evidence="13 23" id="KW-0472">Membrane</keyword>
<name>A0A9N8L1X7_CHRIL</name>
<organism evidence="25 26">
    <name type="scientific">Chrysodeixis includens</name>
    <name type="common">Soybean looper</name>
    <name type="synonym">Pseudoplusia includens</name>
    <dbReference type="NCBI Taxonomy" id="689277"/>
    <lineage>
        <taxon>Eukaryota</taxon>
        <taxon>Metazoa</taxon>
        <taxon>Ecdysozoa</taxon>
        <taxon>Arthropoda</taxon>
        <taxon>Hexapoda</taxon>
        <taxon>Insecta</taxon>
        <taxon>Pterygota</taxon>
        <taxon>Neoptera</taxon>
        <taxon>Endopterygota</taxon>
        <taxon>Lepidoptera</taxon>
        <taxon>Glossata</taxon>
        <taxon>Ditrysia</taxon>
        <taxon>Noctuoidea</taxon>
        <taxon>Noctuidae</taxon>
        <taxon>Plusiinae</taxon>
        <taxon>Chrysodeixis</taxon>
    </lineage>
</organism>
<keyword evidence="11" id="KW-0862">Zinc</keyword>
<keyword evidence="9" id="KW-0479">Metal-binding</keyword>
<comment type="catalytic activity">
    <reaction evidence="16">
        <text>L-lysyl(36)-[histone H3] + 3 S-adenosyl-L-methionine = N(6),N(6),N(6)-trimethyl-L-lysyl(36)-[histone H3] + 3 S-adenosyl-L-homocysteine + 3 H(+)</text>
        <dbReference type="Rhea" id="RHEA:60324"/>
        <dbReference type="Rhea" id="RHEA-COMP:9785"/>
        <dbReference type="Rhea" id="RHEA-COMP:15536"/>
        <dbReference type="ChEBI" id="CHEBI:15378"/>
        <dbReference type="ChEBI" id="CHEBI:29969"/>
        <dbReference type="ChEBI" id="CHEBI:57856"/>
        <dbReference type="ChEBI" id="CHEBI:59789"/>
        <dbReference type="ChEBI" id="CHEBI:61961"/>
        <dbReference type="EC" id="2.1.1.359"/>
    </reaction>
</comment>
<dbReference type="InterPro" id="IPR011701">
    <property type="entry name" value="MFS"/>
</dbReference>
<dbReference type="InterPro" id="IPR036259">
    <property type="entry name" value="MFS_trans_sf"/>
</dbReference>
<keyword evidence="4" id="KW-0963">Cytoplasm</keyword>